<dbReference type="SUPFAM" id="SSF49785">
    <property type="entry name" value="Galactose-binding domain-like"/>
    <property type="match status" value="1"/>
</dbReference>
<dbReference type="Proteomes" id="UP000183200">
    <property type="component" value="Unassembled WGS sequence"/>
</dbReference>
<dbReference type="EMBL" id="FNGY01000002">
    <property type="protein sequence ID" value="SDL95461.1"/>
    <property type="molecule type" value="Genomic_DNA"/>
</dbReference>
<dbReference type="PROSITE" id="PS51257">
    <property type="entry name" value="PROKAR_LIPOPROTEIN"/>
    <property type="match status" value="1"/>
</dbReference>
<name>A0A1G9PAC1_9SPHI</name>
<dbReference type="OrthoDB" id="3965347at2"/>
<sequence>MKKTSLLLCLPLFFAACKKNNSQTEAIDTNSKTVALDTGFTSNHLYNLNVVYFVPTDNPAKPEYERRLSDIMLSAQTYYGNQMKANGYGFKTFGLLTNPGKTRIKIVTISAKYTYDKYTTDHLSDILAEVEAYFTAHPGEKTGEHNLIISPSIPSGVGNPYVGYGRNCFWPDRGEEVTSTTGLGGLMHELGHGLNLPHNRQRESRINDPNYGTSLMGSGNGTYGRTPTFLTEADCAILNTNQIFQTTTSITYYGAVTAKIKRMYASYSAAKGAIIASGRFTSSVPVTDIAYYLDPNQNNEGVGVNKDYNAVTWSTKVIGTDSFYVELPMTEMNNTYKANNPAELKVKLVHENGKVTNTTFNFNFLNNIPVINIAPSGFDKSEWTVIDFSSQETVTESKPASSMIDDDVNTFWFAKYSSPAGVLPHYVTIDLSRSTTADGFTILLRSGAYRAVKDVEILTSSDHQTWTSAGNYVVPKVDIESKIPFGSSKTFRYFKIMVKSNYDTVEPNKSCIAELGLYKN</sequence>
<dbReference type="RefSeq" id="WP_083361735.1">
    <property type="nucleotide sequence ID" value="NZ_FNGY01000002.1"/>
</dbReference>
<feature type="domain" description="F5/8 type C" evidence="1">
    <location>
        <begin position="366"/>
        <end position="468"/>
    </location>
</feature>
<gene>
    <name evidence="2" type="ORF">SAMN05421820_102588</name>
</gene>
<evidence type="ECO:0000259" key="1">
    <source>
        <dbReference type="PROSITE" id="PS50022"/>
    </source>
</evidence>
<proteinExistence type="predicted"/>
<keyword evidence="3" id="KW-1185">Reference proteome</keyword>
<dbReference type="SUPFAM" id="SSF55486">
    <property type="entry name" value="Metalloproteases ('zincins'), catalytic domain"/>
    <property type="match status" value="1"/>
</dbReference>
<organism evidence="2 3">
    <name type="scientific">Pedobacter steynii</name>
    <dbReference type="NCBI Taxonomy" id="430522"/>
    <lineage>
        <taxon>Bacteria</taxon>
        <taxon>Pseudomonadati</taxon>
        <taxon>Bacteroidota</taxon>
        <taxon>Sphingobacteriia</taxon>
        <taxon>Sphingobacteriales</taxon>
        <taxon>Sphingobacteriaceae</taxon>
        <taxon>Pedobacter</taxon>
    </lineage>
</organism>
<dbReference type="Gene3D" id="2.60.120.260">
    <property type="entry name" value="Galactose-binding domain-like"/>
    <property type="match status" value="1"/>
</dbReference>
<protein>
    <submittedName>
        <fullName evidence="2">F5/8 type C domain-containing protein</fullName>
    </submittedName>
</protein>
<reference evidence="3" key="1">
    <citation type="submission" date="2016-10" db="EMBL/GenBank/DDBJ databases">
        <authorList>
            <person name="Varghese N."/>
            <person name="Submissions S."/>
        </authorList>
    </citation>
    <scope>NUCLEOTIDE SEQUENCE [LARGE SCALE GENOMIC DNA]</scope>
    <source>
        <strain evidence="3">DSM 19110</strain>
    </source>
</reference>
<dbReference type="Pfam" id="PF00754">
    <property type="entry name" value="F5_F8_type_C"/>
    <property type="match status" value="1"/>
</dbReference>
<dbReference type="InterPro" id="IPR008979">
    <property type="entry name" value="Galactose-bd-like_sf"/>
</dbReference>
<accession>A0A1G9PAC1</accession>
<dbReference type="AlphaFoldDB" id="A0A1G9PAC1"/>
<dbReference type="InterPro" id="IPR000421">
    <property type="entry name" value="FA58C"/>
</dbReference>
<evidence type="ECO:0000313" key="2">
    <source>
        <dbReference type="EMBL" id="SDL95461.1"/>
    </source>
</evidence>
<evidence type="ECO:0000313" key="3">
    <source>
        <dbReference type="Proteomes" id="UP000183200"/>
    </source>
</evidence>
<dbReference type="PROSITE" id="PS50022">
    <property type="entry name" value="FA58C_3"/>
    <property type="match status" value="1"/>
</dbReference>